<dbReference type="InterPro" id="IPR011611">
    <property type="entry name" value="PfkB_dom"/>
</dbReference>
<proteinExistence type="inferred from homology"/>
<protein>
    <submittedName>
        <fullName evidence="5">2-dehydro-3-deoxygluconokinase</fullName>
    </submittedName>
</protein>
<dbReference type="Gene3D" id="3.40.1190.20">
    <property type="match status" value="1"/>
</dbReference>
<comment type="similarity">
    <text evidence="1">Belongs to the carbohydrate kinase PfkB family.</text>
</comment>
<evidence type="ECO:0000256" key="2">
    <source>
        <dbReference type="ARBA" id="ARBA00022679"/>
    </source>
</evidence>
<evidence type="ECO:0000313" key="5">
    <source>
        <dbReference type="EMBL" id="SEQ63984.1"/>
    </source>
</evidence>
<sequence>MPRIVTFGEIMLRLSPPGWKRFSQASSFDAIYAGGESNVAFSLANFGLDTRFVTRIPENDIGACALNALNSCGVDTNHVIRGGERLGIYFLETGAMQRGAKVVYDRAYSSMTTIMPGQIDWEAAFEDVDWFHWTGVTPGLSQSAADACLEACKAAADRGITISSDPNYRKALWKYGKSPAEVLPALVEYSDIVISSKFDAETLFDIPFEEEGLWNKNPDSRTSYSAVGKAVMQRFPKVKKVISTSRGSISASHNTWSAMLWDGKQIHTSPTYELSHIVDRVGGGDSFMAGLIYGFLTWPQEDPMALRFAVAASALKHSVSGDTNLATVDEVMSLLHGDGSGRVSRWPLYPSPLYHRRAATIMSGSAVAFTRALPGAESSVKLIRLSSFFLSCRIRVSNCPKADSGTAW</sequence>
<gene>
    <name evidence="5" type="ORF">SAMN05444359_11329</name>
</gene>
<reference evidence="6" key="1">
    <citation type="submission" date="2016-10" db="EMBL/GenBank/DDBJ databases">
        <authorList>
            <person name="Varghese N."/>
            <person name="Submissions S."/>
        </authorList>
    </citation>
    <scope>NUCLEOTIDE SEQUENCE [LARGE SCALE GENOMIC DNA]</scope>
    <source>
        <strain evidence="6">DSM 24740</strain>
    </source>
</reference>
<dbReference type="STRING" id="478744.SAMN05444359_11329"/>
<keyword evidence="6" id="KW-1185">Reference proteome</keyword>
<feature type="domain" description="Carbohydrate kinase PfkB" evidence="4">
    <location>
        <begin position="1"/>
        <end position="324"/>
    </location>
</feature>
<name>A0A1H9HNS9_9BACT</name>
<dbReference type="InterPro" id="IPR029056">
    <property type="entry name" value="Ribokinase-like"/>
</dbReference>
<dbReference type="PANTHER" id="PTHR43320">
    <property type="entry name" value="SUGAR KINASE"/>
    <property type="match status" value="1"/>
</dbReference>
<dbReference type="EMBL" id="FOFB01000013">
    <property type="protein sequence ID" value="SEQ63984.1"/>
    <property type="molecule type" value="Genomic_DNA"/>
</dbReference>
<evidence type="ECO:0000256" key="1">
    <source>
        <dbReference type="ARBA" id="ARBA00010688"/>
    </source>
</evidence>
<evidence type="ECO:0000313" key="6">
    <source>
        <dbReference type="Proteomes" id="UP000199021"/>
    </source>
</evidence>
<dbReference type="CDD" id="cd01166">
    <property type="entry name" value="KdgK"/>
    <property type="match status" value="1"/>
</dbReference>
<dbReference type="AlphaFoldDB" id="A0A1H9HNS9"/>
<dbReference type="Pfam" id="PF00294">
    <property type="entry name" value="PfkB"/>
    <property type="match status" value="1"/>
</dbReference>
<organism evidence="5 6">
    <name type="scientific">Neolewinella agarilytica</name>
    <dbReference type="NCBI Taxonomy" id="478744"/>
    <lineage>
        <taxon>Bacteria</taxon>
        <taxon>Pseudomonadati</taxon>
        <taxon>Bacteroidota</taxon>
        <taxon>Saprospiria</taxon>
        <taxon>Saprospirales</taxon>
        <taxon>Lewinellaceae</taxon>
        <taxon>Neolewinella</taxon>
    </lineage>
</organism>
<dbReference type="GO" id="GO:0016301">
    <property type="term" value="F:kinase activity"/>
    <property type="evidence" value="ECO:0007669"/>
    <property type="project" value="UniProtKB-KW"/>
</dbReference>
<dbReference type="InterPro" id="IPR052700">
    <property type="entry name" value="Carb_kinase_PfkB-like"/>
</dbReference>
<evidence type="ECO:0000259" key="4">
    <source>
        <dbReference type="Pfam" id="PF00294"/>
    </source>
</evidence>
<accession>A0A1H9HNS9</accession>
<keyword evidence="3 5" id="KW-0418">Kinase</keyword>
<dbReference type="Proteomes" id="UP000199021">
    <property type="component" value="Unassembled WGS sequence"/>
</dbReference>
<dbReference type="PANTHER" id="PTHR43320:SF2">
    <property type="entry name" value="2-DEHYDRO-3-DEOXYGLUCONOKINASE_2-DEHYDRO-3-DEOXYGALACTONOKINASE"/>
    <property type="match status" value="1"/>
</dbReference>
<evidence type="ECO:0000256" key="3">
    <source>
        <dbReference type="ARBA" id="ARBA00022777"/>
    </source>
</evidence>
<dbReference type="InParanoid" id="A0A1H9HNS9"/>
<dbReference type="SUPFAM" id="SSF53613">
    <property type="entry name" value="Ribokinase-like"/>
    <property type="match status" value="1"/>
</dbReference>
<keyword evidence="2" id="KW-0808">Transferase</keyword>